<keyword evidence="9" id="KW-1185">Reference proteome</keyword>
<evidence type="ECO:0000313" key="9">
    <source>
        <dbReference type="Proteomes" id="UP000220251"/>
    </source>
</evidence>
<protein>
    <recommendedName>
        <fullName evidence="7">UPF0056 membrane protein</fullName>
    </recommendedName>
</protein>
<keyword evidence="3" id="KW-1003">Cell membrane</keyword>
<comment type="subcellular location">
    <subcellularLocation>
        <location evidence="1 7">Cell membrane</location>
        <topology evidence="1 7">Multi-pass membrane protein</topology>
    </subcellularLocation>
</comment>
<dbReference type="EMBL" id="CWGJ01000028">
    <property type="protein sequence ID" value="CRX39443.1"/>
    <property type="molecule type" value="Genomic_DNA"/>
</dbReference>
<evidence type="ECO:0000256" key="2">
    <source>
        <dbReference type="ARBA" id="ARBA00009784"/>
    </source>
</evidence>
<dbReference type="PANTHER" id="PTHR33508">
    <property type="entry name" value="UPF0056 MEMBRANE PROTEIN YHCE"/>
    <property type="match status" value="1"/>
</dbReference>
<evidence type="ECO:0000256" key="1">
    <source>
        <dbReference type="ARBA" id="ARBA00004651"/>
    </source>
</evidence>
<feature type="transmembrane region" description="Helical" evidence="7">
    <location>
        <begin position="6"/>
        <end position="31"/>
    </location>
</feature>
<accession>A0A0H5DSX9</accession>
<dbReference type="PANTHER" id="PTHR33508:SF10">
    <property type="entry name" value="UPF0056 INNER MEMBRANE PROTEIN YHGN"/>
    <property type="match status" value="1"/>
</dbReference>
<dbReference type="InterPro" id="IPR002771">
    <property type="entry name" value="Multi_antbiot-R_MarC"/>
</dbReference>
<sequence>MIDFSAVFAIATMLFIICNPIGNSPAILAIIKDFPIERQRAIMIREGIFSLLIALFFQFFGEWFLHLLDLKDYTVSFCGGLLLFFVSLSLIFPVKGESSGDKKKQEPFIVPIATPLLTGPSLMATIMLKSRELPGFLTLSTGILIAWLGVIPVLLFTPYLQKVLGNKGVTALEQFMGMVLAMIAIQMLLSGIKLFLAAA</sequence>
<feature type="transmembrane region" description="Helical" evidence="7">
    <location>
        <begin position="73"/>
        <end position="94"/>
    </location>
</feature>
<keyword evidence="4 7" id="KW-0812">Transmembrane</keyword>
<dbReference type="RefSeq" id="WP_239414524.1">
    <property type="nucleotide sequence ID" value="NZ_CWGJ01000028.1"/>
</dbReference>
<comment type="similarity">
    <text evidence="2 7">Belongs to the UPF0056 (MarC) family.</text>
</comment>
<name>A0A0H5DSX9_9BACT</name>
<dbReference type="Pfam" id="PF01914">
    <property type="entry name" value="MarC"/>
    <property type="match status" value="1"/>
</dbReference>
<evidence type="ECO:0000256" key="5">
    <source>
        <dbReference type="ARBA" id="ARBA00022989"/>
    </source>
</evidence>
<evidence type="ECO:0000256" key="3">
    <source>
        <dbReference type="ARBA" id="ARBA00022475"/>
    </source>
</evidence>
<keyword evidence="6 7" id="KW-0472">Membrane</keyword>
<proteinExistence type="inferred from homology"/>
<organism evidence="8 9">
    <name type="scientific">Estrella lausannensis</name>
    <dbReference type="NCBI Taxonomy" id="483423"/>
    <lineage>
        <taxon>Bacteria</taxon>
        <taxon>Pseudomonadati</taxon>
        <taxon>Chlamydiota</taxon>
        <taxon>Chlamydiia</taxon>
        <taxon>Parachlamydiales</taxon>
        <taxon>Candidatus Criblamydiaceae</taxon>
        <taxon>Estrella</taxon>
    </lineage>
</organism>
<keyword evidence="5 7" id="KW-1133">Transmembrane helix</keyword>
<feature type="transmembrane region" description="Helical" evidence="7">
    <location>
        <begin position="175"/>
        <end position="196"/>
    </location>
</feature>
<comment type="caution">
    <text evidence="7">Lacks conserved residue(s) required for the propagation of feature annotation.</text>
</comment>
<reference evidence="9" key="1">
    <citation type="submission" date="2015-06" db="EMBL/GenBank/DDBJ databases">
        <authorList>
            <person name="Bertelli C."/>
        </authorList>
    </citation>
    <scope>NUCLEOTIDE SEQUENCE [LARGE SCALE GENOMIC DNA]</scope>
    <source>
        <strain evidence="9">CRIB-30</strain>
    </source>
</reference>
<evidence type="ECO:0000313" key="8">
    <source>
        <dbReference type="EMBL" id="CRX39443.1"/>
    </source>
</evidence>
<feature type="transmembrane region" description="Helical" evidence="7">
    <location>
        <begin position="133"/>
        <end position="155"/>
    </location>
</feature>
<dbReference type="GO" id="GO:0005886">
    <property type="term" value="C:plasma membrane"/>
    <property type="evidence" value="ECO:0007669"/>
    <property type="project" value="UniProtKB-SubCell"/>
</dbReference>
<gene>
    <name evidence="8" type="ORF">ELAC_2122</name>
</gene>
<evidence type="ECO:0000256" key="6">
    <source>
        <dbReference type="ARBA" id="ARBA00023136"/>
    </source>
</evidence>
<evidence type="ECO:0000256" key="7">
    <source>
        <dbReference type="RuleBase" id="RU362048"/>
    </source>
</evidence>
<dbReference type="Proteomes" id="UP000220251">
    <property type="component" value="Unassembled WGS sequence"/>
</dbReference>
<dbReference type="AlphaFoldDB" id="A0A0H5DSX9"/>
<feature type="transmembrane region" description="Helical" evidence="7">
    <location>
        <begin position="43"/>
        <end position="61"/>
    </location>
</feature>
<evidence type="ECO:0000256" key="4">
    <source>
        <dbReference type="ARBA" id="ARBA00022692"/>
    </source>
</evidence>